<dbReference type="InterPro" id="IPR007497">
    <property type="entry name" value="SIMPL/DUF541"/>
</dbReference>
<protein>
    <submittedName>
        <fullName evidence="2">DUF541 domain-containing protein</fullName>
    </submittedName>
</protein>
<dbReference type="Gene3D" id="3.30.70.2970">
    <property type="entry name" value="Protein of unknown function (DUF541), domain 2"/>
    <property type="match status" value="1"/>
</dbReference>
<proteinExistence type="predicted"/>
<dbReference type="GO" id="GO:0006974">
    <property type="term" value="P:DNA damage response"/>
    <property type="evidence" value="ECO:0007669"/>
    <property type="project" value="TreeGrafter"/>
</dbReference>
<organism evidence="2 3">
    <name type="scientific">Aliidiomarina halalkaliphila</name>
    <dbReference type="NCBI Taxonomy" id="2593535"/>
    <lineage>
        <taxon>Bacteria</taxon>
        <taxon>Pseudomonadati</taxon>
        <taxon>Pseudomonadota</taxon>
        <taxon>Gammaproteobacteria</taxon>
        <taxon>Alteromonadales</taxon>
        <taxon>Idiomarinaceae</taxon>
        <taxon>Aliidiomarina</taxon>
    </lineage>
</organism>
<name>A0A552X0B4_9GAMM</name>
<evidence type="ECO:0000256" key="1">
    <source>
        <dbReference type="SAM" id="SignalP"/>
    </source>
</evidence>
<keyword evidence="1" id="KW-0732">Signal</keyword>
<sequence length="245" mass="27532">MLRLLTALLICCFPVAVQASSLPSFPFVTVSGESERGVMPDEAVITFQIVTFHEKSENASAQLNRTTRQALEVFADHNIPDRAITSYEISKNEVRERDSSYNQLGIIGYQFRRNFQVEIADLDKYSAIVLALLDIDYLTFQQSSFDSSQRQEVELELIAEAAAAAKQKAEQMAQGLGVTIDSVFAFNDTGSFEEFFATFGLNRAVYADMQQMRTSAPPPSVDQELFIPESIRIYKRVNVIYKVQP</sequence>
<keyword evidence="3" id="KW-1185">Reference proteome</keyword>
<evidence type="ECO:0000313" key="3">
    <source>
        <dbReference type="Proteomes" id="UP000320359"/>
    </source>
</evidence>
<dbReference type="EMBL" id="VJWL01000003">
    <property type="protein sequence ID" value="TRW48376.1"/>
    <property type="molecule type" value="Genomic_DNA"/>
</dbReference>
<dbReference type="Pfam" id="PF04402">
    <property type="entry name" value="SIMPL"/>
    <property type="match status" value="1"/>
</dbReference>
<comment type="caution">
    <text evidence="2">The sequence shown here is derived from an EMBL/GenBank/DDBJ whole genome shotgun (WGS) entry which is preliminary data.</text>
</comment>
<dbReference type="RefSeq" id="WP_143236168.1">
    <property type="nucleotide sequence ID" value="NZ_VJWL01000003.1"/>
</dbReference>
<dbReference type="PANTHER" id="PTHR34387">
    <property type="entry name" value="SLR1258 PROTEIN"/>
    <property type="match status" value="1"/>
</dbReference>
<dbReference type="PANTHER" id="PTHR34387:SF2">
    <property type="entry name" value="SLR1258 PROTEIN"/>
    <property type="match status" value="1"/>
</dbReference>
<dbReference type="OrthoDB" id="5574370at2"/>
<feature type="signal peptide" evidence="1">
    <location>
        <begin position="1"/>
        <end position="19"/>
    </location>
</feature>
<reference evidence="2 3" key="1">
    <citation type="submission" date="2019-07" db="EMBL/GenBank/DDBJ databases">
        <authorList>
            <person name="Yang M."/>
            <person name="Zhao D."/>
            <person name="Xiang H."/>
        </authorList>
    </citation>
    <scope>NUCLEOTIDE SEQUENCE [LARGE SCALE GENOMIC DNA]</scope>
    <source>
        <strain evidence="2 3">IM1326</strain>
    </source>
</reference>
<feature type="chain" id="PRO_5021880165" evidence="1">
    <location>
        <begin position="20"/>
        <end position="245"/>
    </location>
</feature>
<dbReference type="Gene3D" id="3.30.110.170">
    <property type="entry name" value="Protein of unknown function (DUF541), domain 1"/>
    <property type="match status" value="1"/>
</dbReference>
<accession>A0A552X0B4</accession>
<gene>
    <name evidence="2" type="ORF">FM042_09365</name>
</gene>
<dbReference type="Proteomes" id="UP000320359">
    <property type="component" value="Unassembled WGS sequence"/>
</dbReference>
<dbReference type="AlphaFoldDB" id="A0A552X0B4"/>
<dbReference type="InterPro" id="IPR052022">
    <property type="entry name" value="26kDa_periplasmic_antigen"/>
</dbReference>
<evidence type="ECO:0000313" key="2">
    <source>
        <dbReference type="EMBL" id="TRW48376.1"/>
    </source>
</evidence>